<keyword evidence="7" id="KW-1185">Reference proteome</keyword>
<dbReference type="SUPFAM" id="SSF52540">
    <property type="entry name" value="P-loop containing nucleoside triphosphate hydrolases"/>
    <property type="match status" value="1"/>
</dbReference>
<evidence type="ECO:0000256" key="3">
    <source>
        <dbReference type="ARBA" id="ARBA00022692"/>
    </source>
</evidence>
<keyword evidence="3" id="KW-0812">Transmembrane</keyword>
<proteinExistence type="predicted"/>
<accession>X6LSY9</accession>
<dbReference type="AlphaFoldDB" id="X6LSY9"/>
<evidence type="ECO:0000313" key="7">
    <source>
        <dbReference type="Proteomes" id="UP000023152"/>
    </source>
</evidence>
<evidence type="ECO:0000256" key="1">
    <source>
        <dbReference type="ARBA" id="ARBA00004141"/>
    </source>
</evidence>
<comment type="subcellular location">
    <subcellularLocation>
        <location evidence="1">Membrane</location>
        <topology evidence="1">Multi-pass membrane protein</topology>
    </subcellularLocation>
</comment>
<dbReference type="Proteomes" id="UP000023152">
    <property type="component" value="Unassembled WGS sequence"/>
</dbReference>
<evidence type="ECO:0000256" key="5">
    <source>
        <dbReference type="ARBA" id="ARBA00023136"/>
    </source>
</evidence>
<keyword evidence="4" id="KW-1133">Transmembrane helix</keyword>
<dbReference type="GO" id="GO:0016020">
    <property type="term" value="C:membrane"/>
    <property type="evidence" value="ECO:0007669"/>
    <property type="project" value="UniProtKB-SubCell"/>
</dbReference>
<organism evidence="6 7">
    <name type="scientific">Reticulomyxa filosa</name>
    <dbReference type="NCBI Taxonomy" id="46433"/>
    <lineage>
        <taxon>Eukaryota</taxon>
        <taxon>Sar</taxon>
        <taxon>Rhizaria</taxon>
        <taxon>Retaria</taxon>
        <taxon>Foraminifera</taxon>
        <taxon>Monothalamids</taxon>
        <taxon>Reticulomyxidae</taxon>
        <taxon>Reticulomyxa</taxon>
    </lineage>
</organism>
<dbReference type="PANTHER" id="PTHR48041:SF139">
    <property type="entry name" value="PROTEIN SCARLET"/>
    <property type="match status" value="1"/>
</dbReference>
<name>X6LSY9_RETFI</name>
<evidence type="ECO:0000256" key="4">
    <source>
        <dbReference type="ARBA" id="ARBA00022989"/>
    </source>
</evidence>
<sequence>MMFLDELTECLDLLSAEQVVRDIIPLAKVKLLIVFVTLEHNTKLLLEKFQKCLFLSKGHLLYFGRVRNSVDFFTRLRYPISKETSIYDHILGLTVPDAALNNNNNENENNAEKIHILHPNDILHFLVVTFRALVSLWKLFY</sequence>
<dbReference type="PANTHER" id="PTHR48041">
    <property type="entry name" value="ABC TRANSPORTER G FAMILY MEMBER 28"/>
    <property type="match status" value="1"/>
</dbReference>
<dbReference type="InterPro" id="IPR050352">
    <property type="entry name" value="ABCG_transporters"/>
</dbReference>
<protein>
    <submittedName>
        <fullName evidence="6">Uncharacterized protein</fullName>
    </submittedName>
</protein>
<comment type="caution">
    <text evidence="6">The sequence shown here is derived from an EMBL/GenBank/DDBJ whole genome shotgun (WGS) entry which is preliminary data.</text>
</comment>
<dbReference type="EMBL" id="ASPP01028618">
    <property type="protein sequence ID" value="ETO05033.1"/>
    <property type="molecule type" value="Genomic_DNA"/>
</dbReference>
<evidence type="ECO:0000256" key="2">
    <source>
        <dbReference type="ARBA" id="ARBA00022448"/>
    </source>
</evidence>
<gene>
    <name evidence="6" type="ORF">RFI_32363</name>
</gene>
<dbReference type="OrthoDB" id="66620at2759"/>
<reference evidence="6 7" key="1">
    <citation type="journal article" date="2013" name="Curr. Biol.">
        <title>The Genome of the Foraminiferan Reticulomyxa filosa.</title>
        <authorList>
            <person name="Glockner G."/>
            <person name="Hulsmann N."/>
            <person name="Schleicher M."/>
            <person name="Noegel A.A."/>
            <person name="Eichinger L."/>
            <person name="Gallinger C."/>
            <person name="Pawlowski J."/>
            <person name="Sierra R."/>
            <person name="Euteneuer U."/>
            <person name="Pillet L."/>
            <person name="Moustafa A."/>
            <person name="Platzer M."/>
            <person name="Groth M."/>
            <person name="Szafranski K."/>
            <person name="Schliwa M."/>
        </authorList>
    </citation>
    <scope>NUCLEOTIDE SEQUENCE [LARGE SCALE GENOMIC DNA]</scope>
</reference>
<dbReference type="GO" id="GO:0042626">
    <property type="term" value="F:ATPase-coupled transmembrane transporter activity"/>
    <property type="evidence" value="ECO:0007669"/>
    <property type="project" value="TreeGrafter"/>
</dbReference>
<dbReference type="InterPro" id="IPR027417">
    <property type="entry name" value="P-loop_NTPase"/>
</dbReference>
<keyword evidence="5" id="KW-0472">Membrane</keyword>
<evidence type="ECO:0000313" key="6">
    <source>
        <dbReference type="EMBL" id="ETO05033.1"/>
    </source>
</evidence>
<keyword evidence="2" id="KW-0813">Transport</keyword>